<sequence length="470" mass="52540">MAARLPTLEYRITRTFKWPWFGTISLLGATVVLFLLAFINIPLTGYETVVTFQNDFNATDLHWFHRFMPFRIPKPGSLCDPHIFKVGDAFTTNYTFYEWSIDSVVKPNAGDSAISYKGIPLTFCDVTSIYADGDIRSWNIDFTVIVTCKKEDMFNVTARTSFSMGLLPGRYSPLLGTVRFFNDGTNDIRGEILDGIIRAAATDVGTRAYNAFVLSNFTTATIISLRSDFAFCPMSIGLAALCSISRPEVVMTYVSAVYNNATIRLFDNSYPIDPVDNPYVLDADLERPFYNLLQAVYAAIRVDLGNPSLNNFILNPSALKGIIYENFPATTYNQNSVSTSSTLYSRWNNPTPELQKYLPVTLSGPAQVQVVYPCRFQQHKPIGSLIVSVLVATLSMFSSAWAVFILVATAFAKRTDPTANRCDGHCSRHRMTVEPSWFDSYNAYGLQPTEYSGHFQGPPTKDYVYAPLTT</sequence>
<protein>
    <recommendedName>
        <fullName evidence="4">Transmembrane protein</fullName>
    </recommendedName>
</protein>
<reference evidence="2 3" key="1">
    <citation type="submission" date="2014-04" db="EMBL/GenBank/DDBJ databases">
        <authorList>
            <consortium name="DOE Joint Genome Institute"/>
            <person name="Kuo A."/>
            <person name="Gay G."/>
            <person name="Dore J."/>
            <person name="Kohler A."/>
            <person name="Nagy L.G."/>
            <person name="Floudas D."/>
            <person name="Copeland A."/>
            <person name="Barry K.W."/>
            <person name="Cichocki N."/>
            <person name="Veneault-Fourrey C."/>
            <person name="LaButti K."/>
            <person name="Lindquist E.A."/>
            <person name="Lipzen A."/>
            <person name="Lundell T."/>
            <person name="Morin E."/>
            <person name="Murat C."/>
            <person name="Sun H."/>
            <person name="Tunlid A."/>
            <person name="Henrissat B."/>
            <person name="Grigoriev I.V."/>
            <person name="Hibbett D.S."/>
            <person name="Martin F."/>
            <person name="Nordberg H.P."/>
            <person name="Cantor M.N."/>
            <person name="Hua S.X."/>
        </authorList>
    </citation>
    <scope>NUCLEOTIDE SEQUENCE [LARGE SCALE GENOMIC DNA]</scope>
    <source>
        <strain evidence="3">h7</strain>
    </source>
</reference>
<evidence type="ECO:0008006" key="4">
    <source>
        <dbReference type="Google" id="ProtNLM"/>
    </source>
</evidence>
<gene>
    <name evidence="2" type="ORF">M413DRAFT_190109</name>
</gene>
<dbReference type="EMBL" id="KN831784">
    <property type="protein sequence ID" value="KIM40014.1"/>
    <property type="molecule type" value="Genomic_DNA"/>
</dbReference>
<keyword evidence="1" id="KW-1133">Transmembrane helix</keyword>
<dbReference type="Proteomes" id="UP000053424">
    <property type="component" value="Unassembled WGS sequence"/>
</dbReference>
<keyword evidence="1" id="KW-0812">Transmembrane</keyword>
<proteinExistence type="predicted"/>
<keyword evidence="3" id="KW-1185">Reference proteome</keyword>
<accession>A0A0C3C727</accession>
<dbReference type="OrthoDB" id="2564485at2759"/>
<evidence type="ECO:0000313" key="2">
    <source>
        <dbReference type="EMBL" id="KIM40014.1"/>
    </source>
</evidence>
<name>A0A0C3C727_HEBCY</name>
<reference evidence="3" key="2">
    <citation type="submission" date="2015-01" db="EMBL/GenBank/DDBJ databases">
        <title>Evolutionary Origins and Diversification of the Mycorrhizal Mutualists.</title>
        <authorList>
            <consortium name="DOE Joint Genome Institute"/>
            <consortium name="Mycorrhizal Genomics Consortium"/>
            <person name="Kohler A."/>
            <person name="Kuo A."/>
            <person name="Nagy L.G."/>
            <person name="Floudas D."/>
            <person name="Copeland A."/>
            <person name="Barry K.W."/>
            <person name="Cichocki N."/>
            <person name="Veneault-Fourrey C."/>
            <person name="LaButti K."/>
            <person name="Lindquist E.A."/>
            <person name="Lipzen A."/>
            <person name="Lundell T."/>
            <person name="Morin E."/>
            <person name="Murat C."/>
            <person name="Riley R."/>
            <person name="Ohm R."/>
            <person name="Sun H."/>
            <person name="Tunlid A."/>
            <person name="Henrissat B."/>
            <person name="Grigoriev I.V."/>
            <person name="Hibbett D.S."/>
            <person name="Martin F."/>
        </authorList>
    </citation>
    <scope>NUCLEOTIDE SEQUENCE [LARGE SCALE GENOMIC DNA]</scope>
    <source>
        <strain evidence="3">h7</strain>
    </source>
</reference>
<feature type="transmembrane region" description="Helical" evidence="1">
    <location>
        <begin position="20"/>
        <end position="43"/>
    </location>
</feature>
<organism evidence="2 3">
    <name type="scientific">Hebeloma cylindrosporum</name>
    <dbReference type="NCBI Taxonomy" id="76867"/>
    <lineage>
        <taxon>Eukaryota</taxon>
        <taxon>Fungi</taxon>
        <taxon>Dikarya</taxon>
        <taxon>Basidiomycota</taxon>
        <taxon>Agaricomycotina</taxon>
        <taxon>Agaricomycetes</taxon>
        <taxon>Agaricomycetidae</taxon>
        <taxon>Agaricales</taxon>
        <taxon>Agaricineae</taxon>
        <taxon>Hymenogastraceae</taxon>
        <taxon>Hebeloma</taxon>
    </lineage>
</organism>
<dbReference type="HOGENOM" id="CLU_033918_0_0_1"/>
<feature type="transmembrane region" description="Helical" evidence="1">
    <location>
        <begin position="385"/>
        <end position="411"/>
    </location>
</feature>
<dbReference type="STRING" id="686832.A0A0C3C727"/>
<evidence type="ECO:0000313" key="3">
    <source>
        <dbReference type="Proteomes" id="UP000053424"/>
    </source>
</evidence>
<keyword evidence="1" id="KW-0472">Membrane</keyword>
<dbReference type="AlphaFoldDB" id="A0A0C3C727"/>
<evidence type="ECO:0000256" key="1">
    <source>
        <dbReference type="SAM" id="Phobius"/>
    </source>
</evidence>